<organism evidence="1 2">
    <name type="scientific">Roseibium porphyridii</name>
    <dbReference type="NCBI Taxonomy" id="2866279"/>
    <lineage>
        <taxon>Bacteria</taxon>
        <taxon>Pseudomonadati</taxon>
        <taxon>Pseudomonadota</taxon>
        <taxon>Alphaproteobacteria</taxon>
        <taxon>Hyphomicrobiales</taxon>
        <taxon>Stappiaceae</taxon>
        <taxon>Roseibium</taxon>
    </lineage>
</organism>
<evidence type="ECO:0000313" key="2">
    <source>
        <dbReference type="Proteomes" id="UP001209803"/>
    </source>
</evidence>
<sequence>MPISDLKKRGIKTISIVGNGPVSKADADMIDKADFVLRFNSAPACGAAGERVDALLLNRARVYMSKRINPVALHRAPEVWVNDIRENGDVDWLFTKECKQSHLGFGPITKARGHLKEFDPFERSNPTTGASIIAEILDVMPEVEIHLFGFTHQGKQHTHDWDAEKLWVDRLCDEGRIRRYLTSGPQVSRSLKGRVEYAFRFLEKRSKHYIYNKLLHSSSSTKKRIFGQDA</sequence>
<dbReference type="RefSeq" id="WP_152503844.1">
    <property type="nucleotide sequence ID" value="NZ_CP120863.1"/>
</dbReference>
<dbReference type="Gene3D" id="3.90.1480.20">
    <property type="entry name" value="Glycosyl transferase family 29"/>
    <property type="match status" value="1"/>
</dbReference>
<dbReference type="InterPro" id="IPR038578">
    <property type="entry name" value="GT29-like_sf"/>
</dbReference>
<dbReference type="EMBL" id="CP120863">
    <property type="protein sequence ID" value="WFE89576.1"/>
    <property type="molecule type" value="Genomic_DNA"/>
</dbReference>
<gene>
    <name evidence="1" type="ORF">K1718_26060</name>
</gene>
<name>A0ABY8F261_9HYPH</name>
<evidence type="ECO:0000313" key="1">
    <source>
        <dbReference type="EMBL" id="WFE89576.1"/>
    </source>
</evidence>
<proteinExistence type="predicted"/>
<protein>
    <submittedName>
        <fullName evidence="1">Uncharacterized protein</fullName>
    </submittedName>
</protein>
<reference evidence="1 2" key="1">
    <citation type="submission" date="2023-03" db="EMBL/GenBank/DDBJ databases">
        <title>Roseibium porphyridii sp. nov. and Roseibium rhodosorbium sp. nov. isolated from marine algae, Porphyridium cruentum and Rhodosorus marinus, respectively.</title>
        <authorList>
            <person name="Lee M.W."/>
            <person name="Choi B.J."/>
            <person name="Lee J.K."/>
            <person name="Choi D.G."/>
            <person name="Baek J.H."/>
            <person name="Bayburt H."/>
            <person name="Kim J.M."/>
            <person name="Han D.M."/>
            <person name="Kim K.H."/>
            <person name="Jeon C.O."/>
        </authorList>
    </citation>
    <scope>NUCLEOTIDE SEQUENCE [LARGE SCALE GENOMIC DNA]</scope>
    <source>
        <strain evidence="1 2">KMA01</strain>
    </source>
</reference>
<accession>A0ABY8F261</accession>
<keyword evidence="2" id="KW-1185">Reference proteome</keyword>
<dbReference type="Proteomes" id="UP001209803">
    <property type="component" value="Chromosome"/>
</dbReference>